<evidence type="ECO:0008006" key="3">
    <source>
        <dbReference type="Google" id="ProtNLM"/>
    </source>
</evidence>
<evidence type="ECO:0000313" key="2">
    <source>
        <dbReference type="EMBL" id="CAD8708500.1"/>
    </source>
</evidence>
<proteinExistence type="predicted"/>
<organism evidence="2">
    <name type="scientific">Mantoniella antarctica</name>
    <dbReference type="NCBI Taxonomy" id="81844"/>
    <lineage>
        <taxon>Eukaryota</taxon>
        <taxon>Viridiplantae</taxon>
        <taxon>Chlorophyta</taxon>
        <taxon>Mamiellophyceae</taxon>
        <taxon>Mamiellales</taxon>
        <taxon>Mamiellaceae</taxon>
        <taxon>Mantoniella</taxon>
    </lineage>
</organism>
<dbReference type="AlphaFoldDB" id="A0A7S0SJ57"/>
<reference evidence="2" key="1">
    <citation type="submission" date="2021-01" db="EMBL/GenBank/DDBJ databases">
        <authorList>
            <person name="Corre E."/>
            <person name="Pelletier E."/>
            <person name="Niang G."/>
            <person name="Scheremetjew M."/>
            <person name="Finn R."/>
            <person name="Kale V."/>
            <person name="Holt S."/>
            <person name="Cochrane G."/>
            <person name="Meng A."/>
            <person name="Brown T."/>
            <person name="Cohen L."/>
        </authorList>
    </citation>
    <scope>NUCLEOTIDE SEQUENCE</scope>
    <source>
        <strain evidence="2">SL-175</strain>
    </source>
</reference>
<feature type="region of interest" description="Disordered" evidence="1">
    <location>
        <begin position="1"/>
        <end position="25"/>
    </location>
</feature>
<evidence type="ECO:0000256" key="1">
    <source>
        <dbReference type="SAM" id="MobiDB-lite"/>
    </source>
</evidence>
<gene>
    <name evidence="2" type="ORF">MANT1106_LOCUS11183</name>
</gene>
<protein>
    <recommendedName>
        <fullName evidence="3">Ubiquitin-like domain-containing protein</fullName>
    </recommendedName>
</protein>
<name>A0A7S0SJ57_9CHLO</name>
<sequence length="182" mass="20711">MAMNSQVQTVLAEAPASADETPPPAPMNVSVKVTFAWSNHPSMQHLTHYRDLTVLDDGSETLAAVKDRFAAAEGVPVEMCQFMWFDQTIGRRHMNRPMEAMEARTLADYNITYWLKRFPSWHLTATIVEDEPVGALETVHRTVALIHKGFEEGPKLDRHINVKKKKPEWNRLVYSAPQPFEP</sequence>
<accession>A0A7S0SJ57</accession>
<dbReference type="EMBL" id="HBFC01018768">
    <property type="protein sequence ID" value="CAD8708500.1"/>
    <property type="molecule type" value="Transcribed_RNA"/>
</dbReference>